<evidence type="ECO:0000259" key="1">
    <source>
        <dbReference type="Pfam" id="PF19305"/>
    </source>
</evidence>
<accession>A0ABY7C669</accession>
<dbReference type="InterPro" id="IPR036148">
    <property type="entry name" value="MmgE/PrpD_sf"/>
</dbReference>
<organism evidence="2 3">
    <name type="scientific">Jiella pelagia</name>
    <dbReference type="NCBI Taxonomy" id="2986949"/>
    <lineage>
        <taxon>Bacteria</taxon>
        <taxon>Pseudomonadati</taxon>
        <taxon>Pseudomonadota</taxon>
        <taxon>Alphaproteobacteria</taxon>
        <taxon>Hyphomicrobiales</taxon>
        <taxon>Aurantimonadaceae</taxon>
        <taxon>Jiella</taxon>
    </lineage>
</organism>
<dbReference type="SUPFAM" id="SSF103378">
    <property type="entry name" value="2-methylcitrate dehydratase PrpD"/>
    <property type="match status" value="1"/>
</dbReference>
<dbReference type="InterPro" id="IPR045337">
    <property type="entry name" value="MmgE_PrpD_C"/>
</dbReference>
<dbReference type="EMBL" id="CP114029">
    <property type="protein sequence ID" value="WAP71198.1"/>
    <property type="molecule type" value="Genomic_DNA"/>
</dbReference>
<dbReference type="Gene3D" id="3.30.1330.120">
    <property type="entry name" value="2-methylcitrate dehydratase PrpD"/>
    <property type="match status" value="1"/>
</dbReference>
<proteinExistence type="predicted"/>
<dbReference type="Proteomes" id="UP001164020">
    <property type="component" value="Chromosome"/>
</dbReference>
<feature type="domain" description="MmgE/PrpD C-terminal" evidence="1">
    <location>
        <begin position="6"/>
        <end position="132"/>
    </location>
</feature>
<name>A0ABY7C669_9HYPH</name>
<dbReference type="InterPro" id="IPR042188">
    <property type="entry name" value="MmgE/PrpD_sf_2"/>
</dbReference>
<dbReference type="Pfam" id="PF19305">
    <property type="entry name" value="MmgE_PrpD_C"/>
    <property type="match status" value="1"/>
</dbReference>
<reference evidence="2" key="1">
    <citation type="submission" date="2022-12" db="EMBL/GenBank/DDBJ databases">
        <title>Jiella pelagia sp. nov., isolated from phosphonate enriched culture of Northwest Pacific surface seawater.</title>
        <authorList>
            <person name="Shin D.Y."/>
            <person name="Hwang C.Y."/>
        </authorList>
    </citation>
    <scope>NUCLEOTIDE SEQUENCE</scope>
    <source>
        <strain evidence="2">HL-NP1</strain>
    </source>
</reference>
<keyword evidence="3" id="KW-1185">Reference proteome</keyword>
<evidence type="ECO:0000313" key="2">
    <source>
        <dbReference type="EMBL" id="WAP71198.1"/>
    </source>
</evidence>
<protein>
    <recommendedName>
        <fullName evidence="1">MmgE/PrpD C-terminal domain-containing protein</fullName>
    </recommendedName>
</protein>
<sequence length="169" mass="17799">MLESIRQIKDAGCDPAAIEQITVTTNPRWFAVCNKSEPQTGLEAKFSYRLTAAMALLGINTADLAVYSDATCRREDLIALRDRVSVVGDPTLADTASRVVVDMLDGSTRSADHDLAVPNDPEETALRLKAKSATLLGDGRMGALWQAVSELNGGPGGVTRLAGALAGAD</sequence>
<evidence type="ECO:0000313" key="3">
    <source>
        <dbReference type="Proteomes" id="UP001164020"/>
    </source>
</evidence>
<gene>
    <name evidence="2" type="ORF">OH818_14630</name>
</gene>